<dbReference type="GO" id="GO:0020037">
    <property type="term" value="F:heme binding"/>
    <property type="evidence" value="ECO:0007669"/>
    <property type="project" value="TreeGrafter"/>
</dbReference>
<dbReference type="Pfam" id="PF01292">
    <property type="entry name" value="Ni_hydr_CYTB"/>
    <property type="match status" value="1"/>
</dbReference>
<dbReference type="PANTHER" id="PTHR30485:SF2">
    <property type="entry name" value="BLL0597 PROTEIN"/>
    <property type="match status" value="1"/>
</dbReference>
<dbReference type="Gene3D" id="1.20.950.20">
    <property type="entry name" value="Transmembrane di-heme cytochromes, Chain C"/>
    <property type="match status" value="1"/>
</dbReference>
<feature type="domain" description="Cytochrome b561 bacterial/Ni-hydrogenase" evidence="8">
    <location>
        <begin position="14"/>
        <end position="167"/>
    </location>
</feature>
<dbReference type="Proteomes" id="UP000532936">
    <property type="component" value="Unassembled WGS sequence"/>
</dbReference>
<accession>A0A7W6EZS7</accession>
<comment type="caution">
    <text evidence="9">The sequence shown here is derived from an EMBL/GenBank/DDBJ whole genome shotgun (WGS) entry which is preliminary data.</text>
</comment>
<dbReference type="EMBL" id="JACIDA010000001">
    <property type="protein sequence ID" value="MBB3872154.1"/>
    <property type="molecule type" value="Genomic_DNA"/>
</dbReference>
<evidence type="ECO:0000256" key="5">
    <source>
        <dbReference type="ARBA" id="ARBA00023136"/>
    </source>
</evidence>
<dbReference type="InterPro" id="IPR051542">
    <property type="entry name" value="Hydrogenase_cytochrome"/>
</dbReference>
<evidence type="ECO:0000256" key="6">
    <source>
        <dbReference type="SAM" id="MobiDB-lite"/>
    </source>
</evidence>
<dbReference type="PANTHER" id="PTHR30485">
    <property type="entry name" value="NI/FE-HYDROGENASE 1 B-TYPE CYTOCHROME SUBUNIT"/>
    <property type="match status" value="1"/>
</dbReference>
<keyword evidence="4 7" id="KW-1133">Transmembrane helix</keyword>
<evidence type="ECO:0000256" key="3">
    <source>
        <dbReference type="ARBA" id="ARBA00022692"/>
    </source>
</evidence>
<feature type="transmembrane region" description="Helical" evidence="7">
    <location>
        <begin position="133"/>
        <end position="155"/>
    </location>
</feature>
<name>A0A7W6EZS7_9CAUL</name>
<proteinExistence type="predicted"/>
<evidence type="ECO:0000313" key="9">
    <source>
        <dbReference type="EMBL" id="MBB3872154.1"/>
    </source>
</evidence>
<gene>
    <name evidence="9" type="ORF">GGR11_001668</name>
</gene>
<evidence type="ECO:0000256" key="4">
    <source>
        <dbReference type="ARBA" id="ARBA00022989"/>
    </source>
</evidence>
<feature type="compositionally biased region" description="Acidic residues" evidence="6">
    <location>
        <begin position="232"/>
        <end position="242"/>
    </location>
</feature>
<evidence type="ECO:0000313" key="10">
    <source>
        <dbReference type="Proteomes" id="UP000532936"/>
    </source>
</evidence>
<dbReference type="GO" id="GO:0005886">
    <property type="term" value="C:plasma membrane"/>
    <property type="evidence" value="ECO:0007669"/>
    <property type="project" value="UniProtKB-SubCell"/>
</dbReference>
<dbReference type="GO" id="GO:0022904">
    <property type="term" value="P:respiratory electron transport chain"/>
    <property type="evidence" value="ECO:0007669"/>
    <property type="project" value="InterPro"/>
</dbReference>
<dbReference type="InterPro" id="IPR011577">
    <property type="entry name" value="Cyt_b561_bac/Ni-Hgenase"/>
</dbReference>
<protein>
    <submittedName>
        <fullName evidence="9">Cytochrome b</fullName>
    </submittedName>
</protein>
<dbReference type="AlphaFoldDB" id="A0A7W6EZS7"/>
<keyword evidence="5 7" id="KW-0472">Membrane</keyword>
<evidence type="ECO:0000256" key="1">
    <source>
        <dbReference type="ARBA" id="ARBA00004651"/>
    </source>
</evidence>
<dbReference type="SUPFAM" id="SSF81342">
    <property type="entry name" value="Transmembrane di-heme cytochromes"/>
    <property type="match status" value="1"/>
</dbReference>
<evidence type="ECO:0000256" key="7">
    <source>
        <dbReference type="SAM" id="Phobius"/>
    </source>
</evidence>
<evidence type="ECO:0000256" key="2">
    <source>
        <dbReference type="ARBA" id="ARBA00022475"/>
    </source>
</evidence>
<dbReference type="InterPro" id="IPR016174">
    <property type="entry name" value="Di-haem_cyt_TM"/>
</dbReference>
<dbReference type="GO" id="GO:0009055">
    <property type="term" value="F:electron transfer activity"/>
    <property type="evidence" value="ECO:0007669"/>
    <property type="project" value="InterPro"/>
</dbReference>
<feature type="transmembrane region" description="Helical" evidence="7">
    <location>
        <begin position="21"/>
        <end position="37"/>
    </location>
</feature>
<comment type="subcellular location">
    <subcellularLocation>
        <location evidence="1">Cell membrane</location>
        <topology evidence="1">Multi-pass membrane protein</topology>
    </subcellularLocation>
</comment>
<feature type="transmembrane region" description="Helical" evidence="7">
    <location>
        <begin position="104"/>
        <end position="127"/>
    </location>
</feature>
<reference evidence="9 10" key="1">
    <citation type="submission" date="2020-08" db="EMBL/GenBank/DDBJ databases">
        <title>Genomic Encyclopedia of Type Strains, Phase IV (KMG-IV): sequencing the most valuable type-strain genomes for metagenomic binning, comparative biology and taxonomic classification.</title>
        <authorList>
            <person name="Goeker M."/>
        </authorList>
    </citation>
    <scope>NUCLEOTIDE SEQUENCE [LARGE SCALE GENOMIC DNA]</scope>
    <source>
        <strain evidence="9 10">DSM 14878</strain>
    </source>
</reference>
<sequence>MSAHPTPSIRTVKVWDPGVRLFHWTLVASVALAFLSSEEDSALSAWHVPAGWAAAVLIAFRLVWGVVGGEHARFSNLIRPSRMAGHVKGLFAGRVHASMGHNPLGGIAVVGLLALTAATVFTGATGGEDMHEVIGYVLLAMIALHVVAVVAMSVLSRDNLIRAMVTGRKTTVHFPDAQDAAPPARVAVPLAVLVVAGSAYAATRMDPGAFMPGARIEAGEAGEADQEREGGEGDEAGEADED</sequence>
<evidence type="ECO:0000259" key="8">
    <source>
        <dbReference type="Pfam" id="PF01292"/>
    </source>
</evidence>
<dbReference type="RefSeq" id="WP_246331620.1">
    <property type="nucleotide sequence ID" value="NZ_JACIDA010000001.1"/>
</dbReference>
<organism evidence="9 10">
    <name type="scientific">Brevundimonas mediterranea</name>
    <dbReference type="NCBI Taxonomy" id="74329"/>
    <lineage>
        <taxon>Bacteria</taxon>
        <taxon>Pseudomonadati</taxon>
        <taxon>Pseudomonadota</taxon>
        <taxon>Alphaproteobacteria</taxon>
        <taxon>Caulobacterales</taxon>
        <taxon>Caulobacteraceae</taxon>
        <taxon>Brevundimonas</taxon>
    </lineage>
</organism>
<feature type="transmembrane region" description="Helical" evidence="7">
    <location>
        <begin position="49"/>
        <end position="69"/>
    </location>
</feature>
<keyword evidence="2" id="KW-1003">Cell membrane</keyword>
<keyword evidence="3 7" id="KW-0812">Transmembrane</keyword>
<feature type="region of interest" description="Disordered" evidence="6">
    <location>
        <begin position="215"/>
        <end position="242"/>
    </location>
</feature>